<feature type="region of interest" description="Disordered" evidence="1">
    <location>
        <begin position="1"/>
        <end position="50"/>
    </location>
</feature>
<proteinExistence type="predicted"/>
<comment type="caution">
    <text evidence="3">The sequence shown here is derived from an EMBL/GenBank/DDBJ whole genome shotgun (WGS) entry which is preliminary data.</text>
</comment>
<dbReference type="Proteomes" id="UP001281761">
    <property type="component" value="Unassembled WGS sequence"/>
</dbReference>
<feature type="region of interest" description="Disordered" evidence="1">
    <location>
        <begin position="98"/>
        <end position="120"/>
    </location>
</feature>
<feature type="compositionally biased region" description="Basic and acidic residues" evidence="1">
    <location>
        <begin position="1"/>
        <end position="10"/>
    </location>
</feature>
<keyword evidence="4" id="KW-1185">Reference proteome</keyword>
<dbReference type="EMBL" id="JARBJD010000088">
    <property type="protein sequence ID" value="KAK2953671.1"/>
    <property type="molecule type" value="Genomic_DNA"/>
</dbReference>
<organism evidence="3 4">
    <name type="scientific">Blattamonas nauphoetae</name>
    <dbReference type="NCBI Taxonomy" id="2049346"/>
    <lineage>
        <taxon>Eukaryota</taxon>
        <taxon>Metamonada</taxon>
        <taxon>Preaxostyla</taxon>
        <taxon>Oxymonadida</taxon>
        <taxon>Blattamonas</taxon>
    </lineage>
</organism>
<name>A0ABQ9XVK8_9EUKA</name>
<protein>
    <submittedName>
        <fullName evidence="3">Uncharacterized protein</fullName>
    </submittedName>
</protein>
<sequence>MKHCTSEKERAAHHRKEGNRISSDITIRDQPRTSMRNVKTSVEDSDDSAAFPPLSMAVLSPSTSLSFRPSWPLDTGSLDNSFRRGFWCDCRYETLTDNSDKPGIEGDQESLHTVHPVPQQ</sequence>
<feature type="compositionally biased region" description="Basic and acidic residues" evidence="1">
    <location>
        <begin position="98"/>
        <end position="112"/>
    </location>
</feature>
<evidence type="ECO:0000313" key="3">
    <source>
        <dbReference type="EMBL" id="KAK2955513.1"/>
    </source>
</evidence>
<gene>
    <name evidence="2" type="ORF">BLNAU_11392</name>
    <name evidence="3" type="ORF">BLNAU_9560</name>
</gene>
<accession>A0ABQ9XVK8</accession>
<reference evidence="3 4" key="1">
    <citation type="journal article" date="2022" name="bioRxiv">
        <title>Genomics of Preaxostyla Flagellates Illuminates Evolutionary Transitions and the Path Towards Mitochondrial Loss.</title>
        <authorList>
            <person name="Novak L.V.F."/>
            <person name="Treitli S.C."/>
            <person name="Pyrih J."/>
            <person name="Halakuc P."/>
            <person name="Pipaliya S.V."/>
            <person name="Vacek V."/>
            <person name="Brzon O."/>
            <person name="Soukal P."/>
            <person name="Eme L."/>
            <person name="Dacks J.B."/>
            <person name="Karnkowska A."/>
            <person name="Elias M."/>
            <person name="Hampl V."/>
        </authorList>
    </citation>
    <scope>NUCLEOTIDE SEQUENCE [LARGE SCALE GENOMIC DNA]</scope>
    <source>
        <strain evidence="3">NAU3</strain>
        <tissue evidence="3">Gut</tissue>
    </source>
</reference>
<evidence type="ECO:0000313" key="2">
    <source>
        <dbReference type="EMBL" id="KAK2953671.1"/>
    </source>
</evidence>
<evidence type="ECO:0000256" key="1">
    <source>
        <dbReference type="SAM" id="MobiDB-lite"/>
    </source>
</evidence>
<dbReference type="EMBL" id="JARBJD010000066">
    <property type="protein sequence ID" value="KAK2955513.1"/>
    <property type="molecule type" value="Genomic_DNA"/>
</dbReference>
<evidence type="ECO:0000313" key="4">
    <source>
        <dbReference type="Proteomes" id="UP001281761"/>
    </source>
</evidence>